<dbReference type="AlphaFoldDB" id="T0XYC1"/>
<dbReference type="EMBL" id="AUZY01012780">
    <property type="protein sequence ID" value="EQD27771.1"/>
    <property type="molecule type" value="Genomic_DNA"/>
</dbReference>
<evidence type="ECO:0000313" key="1">
    <source>
        <dbReference type="EMBL" id="EQD27771.1"/>
    </source>
</evidence>
<proteinExistence type="predicted"/>
<name>T0XYC1_9ZZZZ</name>
<dbReference type="InterPro" id="IPR029062">
    <property type="entry name" value="Class_I_gatase-like"/>
</dbReference>
<protein>
    <submittedName>
        <fullName evidence="1">GMP synthase-glutamine amidotransferase domain-like protein</fullName>
    </submittedName>
</protein>
<comment type="caution">
    <text evidence="1">The sequence shown here is derived from an EMBL/GenBank/DDBJ whole genome shotgun (WGS) entry which is preliminary data.</text>
</comment>
<organism evidence="1">
    <name type="scientific">mine drainage metagenome</name>
    <dbReference type="NCBI Taxonomy" id="410659"/>
    <lineage>
        <taxon>unclassified sequences</taxon>
        <taxon>metagenomes</taxon>
        <taxon>ecological metagenomes</taxon>
    </lineage>
</organism>
<reference evidence="1" key="2">
    <citation type="journal article" date="2014" name="ISME J.">
        <title>Microbial stratification in low pH oxic and suboxic macroscopic growths along an acid mine drainage.</title>
        <authorList>
            <person name="Mendez-Garcia C."/>
            <person name="Mesa V."/>
            <person name="Sprenger R.R."/>
            <person name="Richter M."/>
            <person name="Diez M.S."/>
            <person name="Solano J."/>
            <person name="Bargiela R."/>
            <person name="Golyshina O.V."/>
            <person name="Manteca A."/>
            <person name="Ramos J.L."/>
            <person name="Gallego J.R."/>
            <person name="Llorente I."/>
            <person name="Martins Dos Santos V.A."/>
            <person name="Jensen O.N."/>
            <person name="Pelaez A.I."/>
            <person name="Sanchez J."/>
            <person name="Ferrer M."/>
        </authorList>
    </citation>
    <scope>NUCLEOTIDE SEQUENCE</scope>
</reference>
<keyword evidence="1" id="KW-0315">Glutamine amidotransferase</keyword>
<accession>T0XYC1</accession>
<gene>
    <name evidence="1" type="ORF">B1B_19031</name>
</gene>
<dbReference type="GO" id="GO:0016740">
    <property type="term" value="F:transferase activity"/>
    <property type="evidence" value="ECO:0007669"/>
    <property type="project" value="UniProtKB-KW"/>
</dbReference>
<sequence>MRDRVRLPADARVLAVGADDAPMIFQVRDNCLGFSAHPGIKSGMIEDLVMEFDEVPENIPRTLAQMAAQQRAIADALSEIMVGVVKVTNLMR</sequence>
<keyword evidence="1" id="KW-0808">Transferase</keyword>
<dbReference type="Gene3D" id="3.40.50.880">
    <property type="match status" value="1"/>
</dbReference>
<reference evidence="1" key="1">
    <citation type="submission" date="2013-08" db="EMBL/GenBank/DDBJ databases">
        <authorList>
            <person name="Mendez C."/>
            <person name="Richter M."/>
            <person name="Ferrer M."/>
            <person name="Sanchez J."/>
        </authorList>
    </citation>
    <scope>NUCLEOTIDE SEQUENCE</scope>
</reference>